<dbReference type="EMBL" id="UFQC01000014">
    <property type="protein sequence ID" value="SSW68264.1"/>
    <property type="molecule type" value="Genomic_DNA"/>
</dbReference>
<feature type="domain" description="RNA polymerase sigma factor 70 region 4 type 2" evidence="6">
    <location>
        <begin position="149"/>
        <end position="201"/>
    </location>
</feature>
<dbReference type="Gene3D" id="1.10.10.10">
    <property type="entry name" value="Winged helix-like DNA-binding domain superfamily/Winged helix DNA-binding domain"/>
    <property type="match status" value="1"/>
</dbReference>
<gene>
    <name evidence="7" type="primary">fecI_23</name>
    <name evidence="7" type="ORF">AVE30378_03000</name>
</gene>
<dbReference type="NCBIfam" id="TIGR02937">
    <property type="entry name" value="sigma70-ECF"/>
    <property type="match status" value="1"/>
</dbReference>
<evidence type="ECO:0000259" key="5">
    <source>
        <dbReference type="Pfam" id="PF04542"/>
    </source>
</evidence>
<dbReference type="InterPro" id="IPR013249">
    <property type="entry name" value="RNA_pol_sigma70_r4_t2"/>
</dbReference>
<dbReference type="InterPro" id="IPR039425">
    <property type="entry name" value="RNA_pol_sigma-70-like"/>
</dbReference>
<dbReference type="Proteomes" id="UP000289465">
    <property type="component" value="Unassembled WGS sequence"/>
</dbReference>
<keyword evidence="2" id="KW-0805">Transcription regulation</keyword>
<protein>
    <submittedName>
        <fullName evidence="7">Putative RNA polymerase sigma factor FecI</fullName>
    </submittedName>
</protein>
<dbReference type="NCBIfam" id="NF009180">
    <property type="entry name" value="PRK12528.1"/>
    <property type="match status" value="1"/>
</dbReference>
<dbReference type="PANTHER" id="PTHR43133">
    <property type="entry name" value="RNA POLYMERASE ECF-TYPE SIGMA FACTO"/>
    <property type="match status" value="1"/>
</dbReference>
<reference evidence="7 8" key="1">
    <citation type="submission" date="2018-07" db="EMBL/GenBank/DDBJ databases">
        <authorList>
            <person name="Peeters C."/>
        </authorList>
    </citation>
    <scope>NUCLEOTIDE SEQUENCE [LARGE SCALE GENOMIC DNA]</scope>
    <source>
        <strain evidence="7 8">LMG 30378</strain>
    </source>
</reference>
<evidence type="ECO:0000259" key="6">
    <source>
        <dbReference type="Pfam" id="PF08281"/>
    </source>
</evidence>
<dbReference type="InterPro" id="IPR014284">
    <property type="entry name" value="RNA_pol_sigma-70_dom"/>
</dbReference>
<organism evidence="7 8">
    <name type="scientific">Achromobacter veterisilvae</name>
    <dbReference type="NCBI Taxonomy" id="2069367"/>
    <lineage>
        <taxon>Bacteria</taxon>
        <taxon>Pseudomonadati</taxon>
        <taxon>Pseudomonadota</taxon>
        <taxon>Betaproteobacteria</taxon>
        <taxon>Burkholderiales</taxon>
        <taxon>Alcaligenaceae</taxon>
        <taxon>Achromobacter</taxon>
    </lineage>
</organism>
<dbReference type="InterPro" id="IPR013325">
    <property type="entry name" value="RNA_pol_sigma_r2"/>
</dbReference>
<sequence length="206" mass="23510">MGRRRRFARAVLLSNNKIHYHLDLYASCRGRRNPSAVPQDHAIATLYREHHSWLQTFLRRRLGNGADAADLAQDTFERILAAPDHIAQKQAAWQLDEPRAYLTVIARRLVSNLFRRRSLEQAYLDALALMPQPQAPSEEQRYIILESLQQIDAMLAGLPARTRAAFLMAQLEGLAYAEIATRLAVSERTIKRYVAEGLARCIYLMA</sequence>
<dbReference type="GO" id="GO:0003677">
    <property type="term" value="F:DNA binding"/>
    <property type="evidence" value="ECO:0007669"/>
    <property type="project" value="InterPro"/>
</dbReference>
<dbReference type="GO" id="GO:0016987">
    <property type="term" value="F:sigma factor activity"/>
    <property type="evidence" value="ECO:0007669"/>
    <property type="project" value="UniProtKB-KW"/>
</dbReference>
<keyword evidence="3" id="KW-0731">Sigma factor</keyword>
<proteinExistence type="inferred from homology"/>
<dbReference type="Pfam" id="PF04542">
    <property type="entry name" value="Sigma70_r2"/>
    <property type="match status" value="1"/>
</dbReference>
<dbReference type="InterPro" id="IPR013324">
    <property type="entry name" value="RNA_pol_sigma_r3/r4-like"/>
</dbReference>
<keyword evidence="4" id="KW-0804">Transcription</keyword>
<evidence type="ECO:0000313" key="8">
    <source>
        <dbReference type="Proteomes" id="UP000289465"/>
    </source>
</evidence>
<dbReference type="Gene3D" id="1.10.1740.10">
    <property type="match status" value="1"/>
</dbReference>
<dbReference type="PANTHER" id="PTHR43133:SF63">
    <property type="entry name" value="RNA POLYMERASE SIGMA FACTOR FECI-RELATED"/>
    <property type="match status" value="1"/>
</dbReference>
<dbReference type="GO" id="GO:0006352">
    <property type="term" value="P:DNA-templated transcription initiation"/>
    <property type="evidence" value="ECO:0007669"/>
    <property type="project" value="InterPro"/>
</dbReference>
<evidence type="ECO:0000256" key="4">
    <source>
        <dbReference type="ARBA" id="ARBA00023163"/>
    </source>
</evidence>
<dbReference type="SUPFAM" id="SSF88659">
    <property type="entry name" value="Sigma3 and sigma4 domains of RNA polymerase sigma factors"/>
    <property type="match status" value="1"/>
</dbReference>
<dbReference type="InterPro" id="IPR007627">
    <property type="entry name" value="RNA_pol_sigma70_r2"/>
</dbReference>
<dbReference type="InterPro" id="IPR036388">
    <property type="entry name" value="WH-like_DNA-bd_sf"/>
</dbReference>
<comment type="similarity">
    <text evidence="1">Belongs to the sigma-70 factor family. ECF subfamily.</text>
</comment>
<evidence type="ECO:0000256" key="3">
    <source>
        <dbReference type="ARBA" id="ARBA00023082"/>
    </source>
</evidence>
<accession>A0A446CK25</accession>
<dbReference type="SUPFAM" id="SSF88946">
    <property type="entry name" value="Sigma2 domain of RNA polymerase sigma factors"/>
    <property type="match status" value="1"/>
</dbReference>
<evidence type="ECO:0000256" key="2">
    <source>
        <dbReference type="ARBA" id="ARBA00023015"/>
    </source>
</evidence>
<dbReference type="CDD" id="cd06171">
    <property type="entry name" value="Sigma70_r4"/>
    <property type="match status" value="1"/>
</dbReference>
<evidence type="ECO:0000313" key="7">
    <source>
        <dbReference type="EMBL" id="SSW68264.1"/>
    </source>
</evidence>
<evidence type="ECO:0000256" key="1">
    <source>
        <dbReference type="ARBA" id="ARBA00010641"/>
    </source>
</evidence>
<name>A0A446CK25_9BURK</name>
<dbReference type="AlphaFoldDB" id="A0A446CK25"/>
<feature type="domain" description="RNA polymerase sigma-70 region 2" evidence="5">
    <location>
        <begin position="46"/>
        <end position="118"/>
    </location>
</feature>
<dbReference type="Pfam" id="PF08281">
    <property type="entry name" value="Sigma70_r4_2"/>
    <property type="match status" value="1"/>
</dbReference>